<dbReference type="InterPro" id="IPR017846">
    <property type="entry name" value="Nict_dMeBzImd_PRibTrfase_bact"/>
</dbReference>
<dbReference type="CDD" id="cd02439">
    <property type="entry name" value="DMB-PRT_CobT"/>
    <property type="match status" value="1"/>
</dbReference>
<dbReference type="EC" id="2.4.2.21" evidence="3 10"/>
<dbReference type="NCBIfam" id="TIGR03160">
    <property type="entry name" value="cobT_DBIPRT"/>
    <property type="match status" value="1"/>
</dbReference>
<dbReference type="NCBIfam" id="NF000996">
    <property type="entry name" value="PRK00105.1"/>
    <property type="match status" value="1"/>
</dbReference>
<evidence type="ECO:0000256" key="4">
    <source>
        <dbReference type="ARBA" id="ARBA00015486"/>
    </source>
</evidence>
<dbReference type="EMBL" id="CP101527">
    <property type="protein sequence ID" value="UZW75263.1"/>
    <property type="molecule type" value="Genomic_DNA"/>
</dbReference>
<evidence type="ECO:0000256" key="6">
    <source>
        <dbReference type="ARBA" id="ARBA00022676"/>
    </source>
</evidence>
<comment type="function">
    <text evidence="10">Catalyzes the synthesis of alpha-ribazole-5'-phosphate from nicotinate mononucleotide (NAMN) and 5,6-dimethylbenzimidazole (DMB).</text>
</comment>
<dbReference type="PANTHER" id="PTHR43463">
    <property type="entry name" value="NICOTINATE-NUCLEOTIDE--DIMETHYLBENZIMIDAZOLE PHOSPHORIBOSYLTRANSFERASE"/>
    <property type="match status" value="1"/>
</dbReference>
<dbReference type="Gene3D" id="3.40.50.10210">
    <property type="match status" value="1"/>
</dbReference>
<keyword evidence="7 10" id="KW-0808">Transferase</keyword>
<dbReference type="GO" id="GO:0009236">
    <property type="term" value="P:cobalamin biosynthetic process"/>
    <property type="evidence" value="ECO:0007669"/>
    <property type="project" value="UniProtKB-UniRule"/>
</dbReference>
<dbReference type="Pfam" id="PF02277">
    <property type="entry name" value="DBI_PRT"/>
    <property type="match status" value="1"/>
</dbReference>
<evidence type="ECO:0000256" key="5">
    <source>
        <dbReference type="ARBA" id="ARBA00022573"/>
    </source>
</evidence>
<dbReference type="Proteomes" id="UP001164472">
    <property type="component" value="Chromosome"/>
</dbReference>
<dbReference type="InterPro" id="IPR023195">
    <property type="entry name" value="Nict_dMeBzImd_PRibTrfase_N"/>
</dbReference>
<keyword evidence="6 10" id="KW-0328">Glycosyltransferase</keyword>
<dbReference type="Gene3D" id="1.10.1610.10">
    <property type="match status" value="1"/>
</dbReference>
<keyword evidence="5 10" id="KW-0169">Cobalamin biosynthesis</keyword>
<accession>A0A9E8KPC5</accession>
<dbReference type="AlphaFoldDB" id="A0A9E8KPC5"/>
<evidence type="ECO:0000256" key="1">
    <source>
        <dbReference type="ARBA" id="ARBA00005049"/>
    </source>
</evidence>
<name>A0A9E8KPC5_9ALTE</name>
<evidence type="ECO:0000313" key="11">
    <source>
        <dbReference type="EMBL" id="UZW75263.1"/>
    </source>
</evidence>
<comment type="pathway">
    <text evidence="1 10">Nucleoside biosynthesis; alpha-ribazole biosynthesis; alpha-ribazole from 5,6-dimethylbenzimidazole: step 1/2.</text>
</comment>
<sequence>MSHWFEAPLAEINVTSQQQAELRQGVLTKPPGSLGQLERLAVKFAGWQGEVKPELVAKHTSIAIFAADHGIAAEGVSAFPQAVTVEMVKNFARGGAAISVLAKHHEAALHIINAGTANSVAEVAGVVDCAVANGTANFALQPAMTEPECLKALAIGQHVINEVIADETRLFIGGEMGIANTTSATAICCALLNMKADELVGAGTGLDEQAIIHKASVITAALDKHQPLVKPLEVLTKVGGFEIAALAGAYIAAAQKGIPSLVDGFIATASALVACKLRPELKEWLLFSHQSAEKGHQRVLQQLDVTPLLSLEMRLGEASGAAVCLSIIDSALALHANMATFEEADVQAG</sequence>
<dbReference type="RefSeq" id="WP_251810898.1">
    <property type="nucleotide sequence ID" value="NZ_CP101527.1"/>
</dbReference>
<evidence type="ECO:0000256" key="3">
    <source>
        <dbReference type="ARBA" id="ARBA00011991"/>
    </source>
</evidence>
<dbReference type="KEGG" id="asem:NNL22_01260"/>
<dbReference type="PANTHER" id="PTHR43463:SF1">
    <property type="entry name" value="NICOTINATE-NUCLEOTIDE--DIMETHYLBENZIMIDAZOLE PHOSPHORIBOSYLTRANSFERASE"/>
    <property type="match status" value="1"/>
</dbReference>
<reference evidence="11" key="1">
    <citation type="submission" date="2022-07" db="EMBL/GenBank/DDBJ databases">
        <title>Alkalimarinus sp. nov., isolated from gut of a Alitta virens.</title>
        <authorList>
            <person name="Yang A.I."/>
            <person name="Shin N.-R."/>
        </authorList>
    </citation>
    <scope>NUCLEOTIDE SEQUENCE</scope>
    <source>
        <strain evidence="11">FA028</strain>
    </source>
</reference>
<proteinExistence type="inferred from homology"/>
<feature type="active site" description="Proton acceptor" evidence="10">
    <location>
        <position position="317"/>
    </location>
</feature>
<evidence type="ECO:0000256" key="7">
    <source>
        <dbReference type="ARBA" id="ARBA00022679"/>
    </source>
</evidence>
<dbReference type="GO" id="GO:0008939">
    <property type="term" value="F:nicotinate-nucleotide-dimethylbenzimidazole phosphoribosyltransferase activity"/>
    <property type="evidence" value="ECO:0007669"/>
    <property type="project" value="UniProtKB-UniRule"/>
</dbReference>
<keyword evidence="12" id="KW-1185">Reference proteome</keyword>
<evidence type="ECO:0000256" key="2">
    <source>
        <dbReference type="ARBA" id="ARBA00007110"/>
    </source>
</evidence>
<comment type="catalytic activity">
    <reaction evidence="9 10">
        <text>5,6-dimethylbenzimidazole + nicotinate beta-D-ribonucleotide = alpha-ribazole 5'-phosphate + nicotinate + H(+)</text>
        <dbReference type="Rhea" id="RHEA:11196"/>
        <dbReference type="ChEBI" id="CHEBI:15378"/>
        <dbReference type="ChEBI" id="CHEBI:15890"/>
        <dbReference type="ChEBI" id="CHEBI:32544"/>
        <dbReference type="ChEBI" id="CHEBI:57502"/>
        <dbReference type="ChEBI" id="CHEBI:57918"/>
        <dbReference type="EC" id="2.4.2.21"/>
    </reaction>
</comment>
<dbReference type="InterPro" id="IPR003200">
    <property type="entry name" value="Nict_dMeBzImd_PRibTrfase"/>
</dbReference>
<evidence type="ECO:0000256" key="8">
    <source>
        <dbReference type="ARBA" id="ARBA00030686"/>
    </source>
</evidence>
<gene>
    <name evidence="10 11" type="primary">cobT</name>
    <name evidence="11" type="ORF">NNL22_01260</name>
</gene>
<dbReference type="SUPFAM" id="SSF52733">
    <property type="entry name" value="Nicotinate mononucleotide:5,6-dimethylbenzimidazole phosphoribosyltransferase (CobT)"/>
    <property type="match status" value="1"/>
</dbReference>
<comment type="similarity">
    <text evidence="2 10">Belongs to the CobT family.</text>
</comment>
<dbReference type="FunFam" id="3.40.50.10210:FF:000001">
    <property type="entry name" value="Nicotinate-nucleotide--dimethylbenzimidazole phosphoribosyltransferase"/>
    <property type="match status" value="1"/>
</dbReference>
<evidence type="ECO:0000313" key="12">
    <source>
        <dbReference type="Proteomes" id="UP001164472"/>
    </source>
</evidence>
<dbReference type="InterPro" id="IPR036087">
    <property type="entry name" value="Nict_dMeBzImd_PRibTrfase_sf"/>
</dbReference>
<evidence type="ECO:0000256" key="9">
    <source>
        <dbReference type="ARBA" id="ARBA00047340"/>
    </source>
</evidence>
<evidence type="ECO:0000256" key="10">
    <source>
        <dbReference type="HAMAP-Rule" id="MF_00230"/>
    </source>
</evidence>
<protein>
    <recommendedName>
        <fullName evidence="4 10">Nicotinate-nucleotide--dimethylbenzimidazole phosphoribosyltransferase</fullName>
        <shortName evidence="10">NN:DBI PRT</shortName>
        <ecNumber evidence="3 10">2.4.2.21</ecNumber>
    </recommendedName>
    <alternativeName>
        <fullName evidence="8 10">N(1)-alpha-phosphoribosyltransferase</fullName>
    </alternativeName>
</protein>
<organism evidence="11 12">
    <name type="scientific">Alkalimarinus sediminis</name>
    <dbReference type="NCBI Taxonomy" id="1632866"/>
    <lineage>
        <taxon>Bacteria</taxon>
        <taxon>Pseudomonadati</taxon>
        <taxon>Pseudomonadota</taxon>
        <taxon>Gammaproteobacteria</taxon>
        <taxon>Alteromonadales</taxon>
        <taxon>Alteromonadaceae</taxon>
        <taxon>Alkalimarinus</taxon>
    </lineage>
</organism>
<dbReference type="HAMAP" id="MF_00230">
    <property type="entry name" value="CobT"/>
    <property type="match status" value="1"/>
</dbReference>